<feature type="domain" description="Thioesterase" evidence="2">
    <location>
        <begin position="40"/>
        <end position="115"/>
    </location>
</feature>
<keyword evidence="1" id="KW-0378">Hydrolase</keyword>
<dbReference type="Pfam" id="PF03061">
    <property type="entry name" value="4HBT"/>
    <property type="match status" value="1"/>
</dbReference>
<dbReference type="NCBIfam" id="TIGR00369">
    <property type="entry name" value="unchar_dom_1"/>
    <property type="match status" value="1"/>
</dbReference>
<dbReference type="RefSeq" id="WP_107568268.1">
    <property type="nucleotide sequence ID" value="NZ_PYYB01000001.1"/>
</dbReference>
<dbReference type="Gene3D" id="3.10.129.10">
    <property type="entry name" value="Hotdog Thioesterase"/>
    <property type="match status" value="1"/>
</dbReference>
<comment type="caution">
    <text evidence="3">The sequence shown here is derived from an EMBL/GenBank/DDBJ whole genome shotgun (WGS) entry which is preliminary data.</text>
</comment>
<dbReference type="GO" id="GO:0016289">
    <property type="term" value="F:acyl-CoA hydrolase activity"/>
    <property type="evidence" value="ECO:0007669"/>
    <property type="project" value="UniProtKB-ARBA"/>
</dbReference>
<dbReference type="InterPro" id="IPR029069">
    <property type="entry name" value="HotDog_dom_sf"/>
</dbReference>
<dbReference type="Proteomes" id="UP000240739">
    <property type="component" value="Unassembled WGS sequence"/>
</dbReference>
<keyword evidence="4" id="KW-1185">Reference proteome</keyword>
<gene>
    <name evidence="3" type="ORF">C7Y72_08170</name>
</gene>
<dbReference type="OrthoDB" id="4750587at2"/>
<dbReference type="CDD" id="cd03443">
    <property type="entry name" value="PaaI_thioesterase"/>
    <property type="match status" value="1"/>
</dbReference>
<name>A0A2T4UK82_9ACTN</name>
<dbReference type="AlphaFoldDB" id="A0A2T4UK82"/>
<reference evidence="3 4" key="1">
    <citation type="submission" date="2018-03" db="EMBL/GenBank/DDBJ databases">
        <title>Aquarubrobacter algicola gen. nov., sp. nov., a novel actinobacterium isolated from shallow eutrophic lake during the end of cyanobacterial harmful algal blooms.</title>
        <authorList>
            <person name="Chun S.J."/>
        </authorList>
    </citation>
    <scope>NUCLEOTIDE SEQUENCE [LARGE SCALE GENOMIC DNA]</scope>
    <source>
        <strain evidence="3 4">Seoho-28</strain>
    </source>
</reference>
<evidence type="ECO:0000313" key="4">
    <source>
        <dbReference type="Proteomes" id="UP000240739"/>
    </source>
</evidence>
<evidence type="ECO:0000259" key="2">
    <source>
        <dbReference type="Pfam" id="PF03061"/>
    </source>
</evidence>
<sequence length="130" mass="14040">MTGRPADQAVDDVTRWLGMRLPASGVTELDVRPALFNPAGLVSGPVTMALIDYAMATALWAHVTEDEDIATTNISVNYLRSAREGRIRATATMDRRTARAASLRAEVLHEDGTLMATAVGTFAIFARRGH</sequence>
<protein>
    <recommendedName>
        <fullName evidence="2">Thioesterase domain-containing protein</fullName>
    </recommendedName>
</protein>
<dbReference type="InterPro" id="IPR006683">
    <property type="entry name" value="Thioestr_dom"/>
</dbReference>
<evidence type="ECO:0000313" key="3">
    <source>
        <dbReference type="EMBL" id="PTL59625.1"/>
    </source>
</evidence>
<organism evidence="3 4">
    <name type="scientific">Paraconexibacter algicola</name>
    <dbReference type="NCBI Taxonomy" id="2133960"/>
    <lineage>
        <taxon>Bacteria</taxon>
        <taxon>Bacillati</taxon>
        <taxon>Actinomycetota</taxon>
        <taxon>Thermoleophilia</taxon>
        <taxon>Solirubrobacterales</taxon>
        <taxon>Paraconexibacteraceae</taxon>
        <taxon>Paraconexibacter</taxon>
    </lineage>
</organism>
<accession>A0A2T4UK82</accession>
<proteinExistence type="predicted"/>
<dbReference type="InterPro" id="IPR003736">
    <property type="entry name" value="PAAI_dom"/>
</dbReference>
<evidence type="ECO:0000256" key="1">
    <source>
        <dbReference type="ARBA" id="ARBA00022801"/>
    </source>
</evidence>
<dbReference type="EMBL" id="PYYB01000001">
    <property type="protein sequence ID" value="PTL59625.1"/>
    <property type="molecule type" value="Genomic_DNA"/>
</dbReference>
<dbReference type="SUPFAM" id="SSF54637">
    <property type="entry name" value="Thioesterase/thiol ester dehydrase-isomerase"/>
    <property type="match status" value="1"/>
</dbReference>